<dbReference type="AlphaFoldDB" id="A0A392Q9B9"/>
<reference evidence="1 2" key="1">
    <citation type="journal article" date="2018" name="Front. Plant Sci.">
        <title>Red Clover (Trifolium pratense) and Zigzag Clover (T. medium) - A Picture of Genomic Similarities and Differences.</title>
        <authorList>
            <person name="Dluhosova J."/>
            <person name="Istvanek J."/>
            <person name="Nedelnik J."/>
            <person name="Repkova J."/>
        </authorList>
    </citation>
    <scope>NUCLEOTIDE SEQUENCE [LARGE SCALE GENOMIC DNA]</scope>
    <source>
        <strain evidence="2">cv. 10/8</strain>
        <tissue evidence="1">Leaf</tissue>
    </source>
</reference>
<accession>A0A392Q9B9</accession>
<dbReference type="InterPro" id="IPR044974">
    <property type="entry name" value="Disease_R_plants"/>
</dbReference>
<organism evidence="1 2">
    <name type="scientific">Trifolium medium</name>
    <dbReference type="NCBI Taxonomy" id="97028"/>
    <lineage>
        <taxon>Eukaryota</taxon>
        <taxon>Viridiplantae</taxon>
        <taxon>Streptophyta</taxon>
        <taxon>Embryophyta</taxon>
        <taxon>Tracheophyta</taxon>
        <taxon>Spermatophyta</taxon>
        <taxon>Magnoliopsida</taxon>
        <taxon>eudicotyledons</taxon>
        <taxon>Gunneridae</taxon>
        <taxon>Pentapetalae</taxon>
        <taxon>rosids</taxon>
        <taxon>fabids</taxon>
        <taxon>Fabales</taxon>
        <taxon>Fabaceae</taxon>
        <taxon>Papilionoideae</taxon>
        <taxon>50 kb inversion clade</taxon>
        <taxon>NPAAA clade</taxon>
        <taxon>Hologalegina</taxon>
        <taxon>IRL clade</taxon>
        <taxon>Trifolieae</taxon>
        <taxon>Trifolium</taxon>
    </lineage>
</organism>
<dbReference type="GO" id="GO:0098542">
    <property type="term" value="P:defense response to other organism"/>
    <property type="evidence" value="ECO:0007669"/>
    <property type="project" value="TreeGrafter"/>
</dbReference>
<feature type="non-terminal residue" evidence="1">
    <location>
        <position position="114"/>
    </location>
</feature>
<dbReference type="PANTHER" id="PTHR23155:SF1134">
    <property type="entry name" value="AAA+ ATPASE DOMAIN-CONTAINING PROTEIN"/>
    <property type="match status" value="1"/>
</dbReference>
<proteinExistence type="predicted"/>
<evidence type="ECO:0000313" key="1">
    <source>
        <dbReference type="EMBL" id="MCI20911.1"/>
    </source>
</evidence>
<dbReference type="InterPro" id="IPR042197">
    <property type="entry name" value="Apaf_helical"/>
</dbReference>
<name>A0A392Q9B9_9FABA</name>
<comment type="caution">
    <text evidence="1">The sequence shown here is derived from an EMBL/GenBank/DDBJ whole genome shotgun (WGS) entry which is preliminary data.</text>
</comment>
<sequence length="114" mass="13099">MFYWLTGPSGISTKNLLDKCRKIANEYKSLPIAIALCAKSLKGQHQNEWDVALKSLKKFCYDYLKDEKAMRLFLLCSVFRENEEIPIERLTRLCIGAGLIGEDYGSYEDARIRA</sequence>
<dbReference type="Gene3D" id="1.10.8.430">
    <property type="entry name" value="Helical domain of apoptotic protease-activating factors"/>
    <property type="match status" value="1"/>
</dbReference>
<dbReference type="EMBL" id="LXQA010122313">
    <property type="protein sequence ID" value="MCI20911.1"/>
    <property type="molecule type" value="Genomic_DNA"/>
</dbReference>
<evidence type="ECO:0000313" key="2">
    <source>
        <dbReference type="Proteomes" id="UP000265520"/>
    </source>
</evidence>
<dbReference type="Proteomes" id="UP000265520">
    <property type="component" value="Unassembled WGS sequence"/>
</dbReference>
<keyword evidence="2" id="KW-1185">Reference proteome</keyword>
<protein>
    <submittedName>
        <fullName evidence="1">Disease resistance protein (CC-NBS-LRR class) family protein</fullName>
    </submittedName>
</protein>
<dbReference type="PANTHER" id="PTHR23155">
    <property type="entry name" value="DISEASE RESISTANCE PROTEIN RP"/>
    <property type="match status" value="1"/>
</dbReference>